<keyword evidence="4 6" id="KW-0472">Membrane</keyword>
<feature type="transmembrane region" description="Helical" evidence="6">
    <location>
        <begin position="65"/>
        <end position="84"/>
    </location>
</feature>
<name>A0A2T7NFS8_POMCA</name>
<dbReference type="SUPFAM" id="SSF81321">
    <property type="entry name" value="Family A G protein-coupled receptor-like"/>
    <property type="match status" value="1"/>
</dbReference>
<dbReference type="EMBL" id="PZQS01000013">
    <property type="protein sequence ID" value="PVD20029.1"/>
    <property type="molecule type" value="Genomic_DNA"/>
</dbReference>
<evidence type="ECO:0000256" key="2">
    <source>
        <dbReference type="ARBA" id="ARBA00022692"/>
    </source>
</evidence>
<feature type="transmembrane region" description="Helical" evidence="6">
    <location>
        <begin position="203"/>
        <end position="228"/>
    </location>
</feature>
<dbReference type="Gene3D" id="1.20.1070.10">
    <property type="entry name" value="Rhodopsin 7-helix transmembrane proteins"/>
    <property type="match status" value="1"/>
</dbReference>
<comment type="caution">
    <text evidence="8">The sequence shown here is derived from an EMBL/GenBank/DDBJ whole genome shotgun (WGS) entry which is preliminary data.</text>
</comment>
<dbReference type="GO" id="GO:0004930">
    <property type="term" value="F:G protein-coupled receptor activity"/>
    <property type="evidence" value="ECO:0007669"/>
    <property type="project" value="InterPro"/>
</dbReference>
<organism evidence="8 9">
    <name type="scientific">Pomacea canaliculata</name>
    <name type="common">Golden apple snail</name>
    <dbReference type="NCBI Taxonomy" id="400727"/>
    <lineage>
        <taxon>Eukaryota</taxon>
        <taxon>Metazoa</taxon>
        <taxon>Spiralia</taxon>
        <taxon>Lophotrochozoa</taxon>
        <taxon>Mollusca</taxon>
        <taxon>Gastropoda</taxon>
        <taxon>Caenogastropoda</taxon>
        <taxon>Architaenioglossa</taxon>
        <taxon>Ampullarioidea</taxon>
        <taxon>Ampullariidae</taxon>
        <taxon>Pomacea</taxon>
    </lineage>
</organism>
<dbReference type="OrthoDB" id="10011262at2759"/>
<comment type="subcellular location">
    <subcellularLocation>
        <location evidence="1">Membrane</location>
    </subcellularLocation>
</comment>
<dbReference type="InterPro" id="IPR017452">
    <property type="entry name" value="GPCR_Rhodpsn_7TM"/>
</dbReference>
<feature type="transmembrane region" description="Helical" evidence="6">
    <location>
        <begin position="292"/>
        <end position="311"/>
    </location>
</feature>
<dbReference type="InterPro" id="IPR052954">
    <property type="entry name" value="GPCR-Ligand_Int"/>
</dbReference>
<gene>
    <name evidence="8" type="ORF">C0Q70_20523</name>
</gene>
<keyword evidence="9" id="KW-1185">Reference proteome</keyword>
<feature type="transmembrane region" description="Helical" evidence="6">
    <location>
        <begin position="28"/>
        <end position="53"/>
    </location>
</feature>
<keyword evidence="2 6" id="KW-0812">Transmembrane</keyword>
<dbReference type="AlphaFoldDB" id="A0A2T7NFS8"/>
<reference evidence="8 9" key="1">
    <citation type="submission" date="2018-04" db="EMBL/GenBank/DDBJ databases">
        <title>The genome of golden apple snail Pomacea canaliculata provides insight into stress tolerance and invasive adaptation.</title>
        <authorList>
            <person name="Liu C."/>
            <person name="Liu B."/>
            <person name="Ren Y."/>
            <person name="Zhang Y."/>
            <person name="Wang H."/>
            <person name="Li S."/>
            <person name="Jiang F."/>
            <person name="Yin L."/>
            <person name="Zhang G."/>
            <person name="Qian W."/>
            <person name="Fan W."/>
        </authorList>
    </citation>
    <scope>NUCLEOTIDE SEQUENCE [LARGE SCALE GENOMIC DNA]</scope>
    <source>
        <strain evidence="8">SZHN2017</strain>
        <tissue evidence="8">Muscle</tissue>
    </source>
</reference>
<dbReference type="PRINTS" id="PR00237">
    <property type="entry name" value="GPCRRHODOPSN"/>
</dbReference>
<evidence type="ECO:0000256" key="4">
    <source>
        <dbReference type="ARBA" id="ARBA00023136"/>
    </source>
</evidence>
<sequence>MTLNSDQPLPCNYSGGPPIEKWQKEIDFYLNGIMTSVVIALGLVGNTLAVIVLTRRTMHTSTNCFLTALAIWDSVVLLITLVLICLSELSSQFFSEALPYVIVYLYPVGLVAQTATVWLTVSFTVERYIAVCHPLKAASMCTIQRARIVIVVISIVSVLYNVPRWFEYTLLQQENPITMVRCLSVDKTELGRNSIYNKIYFGWLYFLVMCSIPLCSLAVLNTFLVMAVKHSHRQRKDMNVRQSRENNVTIMLVSVVMVFILCQVPALIYNMAYAISMETVTASQGWNVLSTFRNFLVNLNSAVNFILYCALGQKFRRTFVRTFCPAIAKRAHDGFHSFTYTNHMDGYGHSGSHKQNGAVYMKMTPRITTPGAGESPANVEGNGTGNGSGGCKVTLVTTGNGKSCKTDPQKVADQDSGVVVRRYSPRDSVDSINNCDGMNDKHATGKNKIKLRGSERSLLPKSARDREDV</sequence>
<keyword evidence="3 6" id="KW-1133">Transmembrane helix</keyword>
<evidence type="ECO:0000313" key="8">
    <source>
        <dbReference type="EMBL" id="PVD20029.1"/>
    </source>
</evidence>
<dbReference type="CDD" id="cd14978">
    <property type="entry name" value="7tmA_FMRFamide_R-like"/>
    <property type="match status" value="1"/>
</dbReference>
<accession>A0A2T7NFS8</accession>
<protein>
    <recommendedName>
        <fullName evidence="7">G-protein coupled receptors family 1 profile domain-containing protein</fullName>
    </recommendedName>
</protein>
<feature type="region of interest" description="Disordered" evidence="5">
    <location>
        <begin position="369"/>
        <end position="388"/>
    </location>
</feature>
<feature type="transmembrane region" description="Helical" evidence="6">
    <location>
        <begin position="248"/>
        <end position="272"/>
    </location>
</feature>
<evidence type="ECO:0000313" key="9">
    <source>
        <dbReference type="Proteomes" id="UP000245119"/>
    </source>
</evidence>
<dbReference type="GO" id="GO:0016020">
    <property type="term" value="C:membrane"/>
    <property type="evidence" value="ECO:0007669"/>
    <property type="project" value="UniProtKB-SubCell"/>
</dbReference>
<feature type="domain" description="G-protein coupled receptors family 1 profile" evidence="7">
    <location>
        <begin position="45"/>
        <end position="308"/>
    </location>
</feature>
<dbReference type="PANTHER" id="PTHR46641:SF22">
    <property type="entry name" value="PROCTOLIN RECEPTOR, ISOFORM A"/>
    <property type="match status" value="1"/>
</dbReference>
<dbReference type="PANTHER" id="PTHR46641">
    <property type="entry name" value="FMRFAMIDE RECEPTOR-RELATED"/>
    <property type="match status" value="1"/>
</dbReference>
<dbReference type="InterPro" id="IPR000276">
    <property type="entry name" value="GPCR_Rhodpsn"/>
</dbReference>
<evidence type="ECO:0000256" key="3">
    <source>
        <dbReference type="ARBA" id="ARBA00022989"/>
    </source>
</evidence>
<feature type="transmembrane region" description="Helical" evidence="6">
    <location>
        <begin position="146"/>
        <end position="166"/>
    </location>
</feature>
<dbReference type="Proteomes" id="UP000245119">
    <property type="component" value="Linkage Group LG13"/>
</dbReference>
<feature type="transmembrane region" description="Helical" evidence="6">
    <location>
        <begin position="104"/>
        <end position="125"/>
    </location>
</feature>
<evidence type="ECO:0000256" key="5">
    <source>
        <dbReference type="SAM" id="MobiDB-lite"/>
    </source>
</evidence>
<evidence type="ECO:0000256" key="1">
    <source>
        <dbReference type="ARBA" id="ARBA00004370"/>
    </source>
</evidence>
<dbReference type="STRING" id="400727.A0A2T7NFS8"/>
<dbReference type="Pfam" id="PF00001">
    <property type="entry name" value="7tm_1"/>
    <property type="match status" value="1"/>
</dbReference>
<feature type="region of interest" description="Disordered" evidence="5">
    <location>
        <begin position="425"/>
        <end position="469"/>
    </location>
</feature>
<dbReference type="PROSITE" id="PS50262">
    <property type="entry name" value="G_PROTEIN_RECEP_F1_2"/>
    <property type="match status" value="1"/>
</dbReference>
<evidence type="ECO:0000256" key="6">
    <source>
        <dbReference type="SAM" id="Phobius"/>
    </source>
</evidence>
<proteinExistence type="predicted"/>
<evidence type="ECO:0000259" key="7">
    <source>
        <dbReference type="PROSITE" id="PS50262"/>
    </source>
</evidence>